<dbReference type="Gene3D" id="3.40.50.300">
    <property type="entry name" value="P-loop containing nucleotide triphosphate hydrolases"/>
    <property type="match status" value="1"/>
</dbReference>
<dbReference type="PANTHER" id="PTHR43581">
    <property type="entry name" value="ATP/GTP PHOSPHATASE"/>
    <property type="match status" value="1"/>
</dbReference>
<accession>A0ABM9RNS5</accession>
<reference evidence="2 3" key="1">
    <citation type="submission" date="2014-11" db="EMBL/GenBank/DDBJ databases">
        <authorList>
            <person name="Aslett M.A."/>
            <person name="De Silva N."/>
        </authorList>
    </citation>
    <scope>NUCLEOTIDE SEQUENCE [LARGE SCALE GENOMIC DNA]</scope>
    <source>
        <strain evidence="2 3">ATCC9714</strain>
    </source>
</reference>
<dbReference type="InterPro" id="IPR003959">
    <property type="entry name" value="ATPase_AAA_core"/>
</dbReference>
<dbReference type="SUPFAM" id="SSF52540">
    <property type="entry name" value="P-loop containing nucleoside triphosphate hydrolases"/>
    <property type="match status" value="1"/>
</dbReference>
<name>A0ABM9RNS5_PARSO</name>
<gene>
    <name evidence="2" type="ORF">ATCC9714_14971</name>
</gene>
<dbReference type="PANTHER" id="PTHR43581:SF4">
    <property type="entry name" value="ATP_GTP PHOSPHATASE"/>
    <property type="match status" value="1"/>
</dbReference>
<keyword evidence="3" id="KW-1185">Reference proteome</keyword>
<proteinExistence type="predicted"/>
<dbReference type="Proteomes" id="UP000032811">
    <property type="component" value="Chromosome 1"/>
</dbReference>
<dbReference type="RefSeq" id="WP_077065672.1">
    <property type="nucleotide sequence ID" value="NZ_CDNJ01000003.1"/>
</dbReference>
<organism evidence="2 3">
    <name type="scientific">Paraclostridium sordellii</name>
    <name type="common">Clostridium sordellii</name>
    <dbReference type="NCBI Taxonomy" id="1505"/>
    <lineage>
        <taxon>Bacteria</taxon>
        <taxon>Bacillati</taxon>
        <taxon>Bacillota</taxon>
        <taxon>Clostridia</taxon>
        <taxon>Peptostreptococcales</taxon>
        <taxon>Peptostreptococcaceae</taxon>
        <taxon>Paraclostridium</taxon>
    </lineage>
</organism>
<dbReference type="InterPro" id="IPR051396">
    <property type="entry name" value="Bact_Antivir_Def_Nuclease"/>
</dbReference>
<feature type="domain" description="ATPase AAA-type core" evidence="1">
    <location>
        <begin position="28"/>
        <end position="313"/>
    </location>
</feature>
<dbReference type="InterPro" id="IPR027417">
    <property type="entry name" value="P-loop_NTPase"/>
</dbReference>
<dbReference type="GeneID" id="97537342"/>
<evidence type="ECO:0000313" key="2">
    <source>
        <dbReference type="EMBL" id="CEJ73609.1"/>
    </source>
</evidence>
<sequence>MNTKYISSLHVKGFRLFETLNVRFNPRFNFIIGSNGCGKTSILRAIVISYSQYLLEDSRLQSNFEAWIDFIENDKKNRIGVLPSNYANIRNDYRSSQSIPADKPPTDEGCESYYNYEAEKLKFAPLVLGAFRKIDYRRIEGMRREENLTESIRKYIQNAPSSLNGGYLPDIKQWMINRYFQIEKEWAYIEKSNWDWLIKNIDTLAPKDSKFRFIKIEKDLEPVFTINDKECYLEELSTGFQSILSMVLAIFEWIEATNEKDDKLVKNAAGTVIIDELDVHLHPEWQLILRDSLEVMFPKLQFIVTTHSPHLIASAKEGEIIVVPEKNTNLDLYPRKDKYSGWNTDQILSELMGVKSLDNKEYFRMVEKGMEYINEANIEGLSHIIDKLEEIAHPSDTIISVLKIKQASLSLKD</sequence>
<evidence type="ECO:0000313" key="3">
    <source>
        <dbReference type="Proteomes" id="UP000032811"/>
    </source>
</evidence>
<evidence type="ECO:0000259" key="1">
    <source>
        <dbReference type="Pfam" id="PF13304"/>
    </source>
</evidence>
<dbReference type="Pfam" id="PF13304">
    <property type="entry name" value="AAA_21"/>
    <property type="match status" value="1"/>
</dbReference>
<dbReference type="EMBL" id="LN679998">
    <property type="protein sequence ID" value="CEJ73609.1"/>
    <property type="molecule type" value="Genomic_DNA"/>
</dbReference>
<protein>
    <recommendedName>
        <fullName evidence="1">ATPase AAA-type core domain-containing protein</fullName>
    </recommendedName>
</protein>